<dbReference type="EMBL" id="NPIC01000011">
    <property type="protein sequence ID" value="RDL31950.1"/>
    <property type="molecule type" value="Genomic_DNA"/>
</dbReference>
<proteinExistence type="predicted"/>
<keyword evidence="2" id="KW-0472">Membrane</keyword>
<dbReference type="OrthoDB" id="4160565at2759"/>
<organism evidence="3 4">
    <name type="scientific">Venustampulla echinocandica</name>
    <dbReference type="NCBI Taxonomy" id="2656787"/>
    <lineage>
        <taxon>Eukaryota</taxon>
        <taxon>Fungi</taxon>
        <taxon>Dikarya</taxon>
        <taxon>Ascomycota</taxon>
        <taxon>Pezizomycotina</taxon>
        <taxon>Leotiomycetes</taxon>
        <taxon>Helotiales</taxon>
        <taxon>Pleuroascaceae</taxon>
        <taxon>Venustampulla</taxon>
    </lineage>
</organism>
<name>A0A370TCG5_9HELO</name>
<comment type="caution">
    <text evidence="3">The sequence shown here is derived from an EMBL/GenBank/DDBJ whole genome shotgun (WGS) entry which is preliminary data.</text>
</comment>
<feature type="transmembrane region" description="Helical" evidence="2">
    <location>
        <begin position="12"/>
        <end position="33"/>
    </location>
</feature>
<feature type="region of interest" description="Disordered" evidence="1">
    <location>
        <begin position="126"/>
        <end position="179"/>
    </location>
</feature>
<keyword evidence="2" id="KW-1133">Transmembrane helix</keyword>
<feature type="compositionally biased region" description="Acidic residues" evidence="1">
    <location>
        <begin position="159"/>
        <end position="179"/>
    </location>
</feature>
<evidence type="ECO:0000313" key="3">
    <source>
        <dbReference type="EMBL" id="RDL31950.1"/>
    </source>
</evidence>
<dbReference type="Proteomes" id="UP000254866">
    <property type="component" value="Unassembled WGS sequence"/>
</dbReference>
<keyword evidence="2" id="KW-0812">Transmembrane</keyword>
<keyword evidence="4" id="KW-1185">Reference proteome</keyword>
<dbReference type="AlphaFoldDB" id="A0A370TCG5"/>
<evidence type="ECO:0000313" key="4">
    <source>
        <dbReference type="Proteomes" id="UP000254866"/>
    </source>
</evidence>
<feature type="transmembrane region" description="Helical" evidence="2">
    <location>
        <begin position="71"/>
        <end position="88"/>
    </location>
</feature>
<reference evidence="3 4" key="1">
    <citation type="journal article" date="2018" name="IMA Fungus">
        <title>IMA Genome-F 9: Draft genome sequence of Annulohypoxylon stygium, Aspergillus mulundensis, Berkeleyomyces basicola (syn. Thielaviopsis basicola), Ceratocystis smalleyi, two Cercospora beticola strains, Coleophoma cylindrospora, Fusarium fracticaudum, Phialophora cf. hyalina, and Morchella septimelata.</title>
        <authorList>
            <person name="Wingfield B.D."/>
            <person name="Bills G.F."/>
            <person name="Dong Y."/>
            <person name="Huang W."/>
            <person name="Nel W.J."/>
            <person name="Swalarsk-Parry B.S."/>
            <person name="Vaghefi N."/>
            <person name="Wilken P.M."/>
            <person name="An Z."/>
            <person name="de Beer Z.W."/>
            <person name="De Vos L."/>
            <person name="Chen L."/>
            <person name="Duong T.A."/>
            <person name="Gao Y."/>
            <person name="Hammerbacher A."/>
            <person name="Kikkert J.R."/>
            <person name="Li Y."/>
            <person name="Li H."/>
            <person name="Li K."/>
            <person name="Li Q."/>
            <person name="Liu X."/>
            <person name="Ma X."/>
            <person name="Naidoo K."/>
            <person name="Pethybridge S.J."/>
            <person name="Sun J."/>
            <person name="Steenkamp E.T."/>
            <person name="van der Nest M.A."/>
            <person name="van Wyk S."/>
            <person name="Wingfield M.J."/>
            <person name="Xiong C."/>
            <person name="Yue Q."/>
            <person name="Zhang X."/>
        </authorList>
    </citation>
    <scope>NUCLEOTIDE SEQUENCE [LARGE SCALE GENOMIC DNA]</scope>
    <source>
        <strain evidence="3 4">BP 5553</strain>
    </source>
</reference>
<dbReference type="GeneID" id="43602201"/>
<evidence type="ECO:0000256" key="2">
    <source>
        <dbReference type="SAM" id="Phobius"/>
    </source>
</evidence>
<sequence>MRSISCNYLVPAILLNPAFILHLINALMSRFVLPGPHPPSHSPNPFMEMLGPAPGSTPYLDMHSDDQLCCYGYTAIMVMVQIFAFGRVQDNRVRKRGAKAATSEREARRKEKLDILQEDGVEASTKTNGVIRRSDGATNGNGKCDIARTSTLSNGGVEASDDLETEESMTETSEEEMML</sequence>
<evidence type="ECO:0000256" key="1">
    <source>
        <dbReference type="SAM" id="MobiDB-lite"/>
    </source>
</evidence>
<gene>
    <name evidence="3" type="ORF">BP5553_09352</name>
</gene>
<accession>A0A370TCG5</accession>
<protein>
    <submittedName>
        <fullName evidence="3">Uncharacterized protein</fullName>
    </submittedName>
</protein>
<dbReference type="RefSeq" id="XP_031865882.1">
    <property type="nucleotide sequence ID" value="XM_032017975.1"/>
</dbReference>